<dbReference type="InterPro" id="IPR001387">
    <property type="entry name" value="Cro/C1-type_HTH"/>
</dbReference>
<keyword evidence="2" id="KW-0238">DNA-binding</keyword>
<evidence type="ECO:0000259" key="4">
    <source>
        <dbReference type="PROSITE" id="PS50943"/>
    </source>
</evidence>
<evidence type="ECO:0000256" key="3">
    <source>
        <dbReference type="ARBA" id="ARBA00023163"/>
    </source>
</evidence>
<dbReference type="STRING" id="1115515.EV102420_16_00330"/>
<dbReference type="InterPro" id="IPR010982">
    <property type="entry name" value="Lambda_DNA-bd_dom_sf"/>
</dbReference>
<evidence type="ECO:0000313" key="6">
    <source>
        <dbReference type="Proteomes" id="UP000029462"/>
    </source>
</evidence>
<accession>A0A090V7R9</accession>
<sequence>MTAKEKFKSTAFEAIHSAAAGLHSVDAISQETMRSFDKACIGQVDDIQPDEIKKLREKFNVSQPVFAHYLNTSVSTIQKWESGAKRPNGLSLKLLSVIQKHGLDILI</sequence>
<reference evidence="5 6" key="1">
    <citation type="submission" date="2014-09" db="EMBL/GenBank/DDBJ databases">
        <title>Whole genome shotgun sequence of Escherichia vulneris NBRC 102420.</title>
        <authorList>
            <person name="Yoshida Y."/>
            <person name="Hosoyama A."/>
            <person name="Tsuchikane K."/>
            <person name="Ohji S."/>
            <person name="Ichikawa N."/>
            <person name="Kimura A."/>
            <person name="Yamazoe A."/>
            <person name="Ezaki T."/>
            <person name="Fujita N."/>
        </authorList>
    </citation>
    <scope>NUCLEOTIDE SEQUENCE [LARGE SCALE GENOMIC DNA]</scope>
    <source>
        <strain evidence="5 6">NBRC 102420</strain>
    </source>
</reference>
<protein>
    <submittedName>
        <fullName evidence="5">Putative transcriptional regulator</fullName>
    </submittedName>
</protein>
<feature type="domain" description="HTH cro/C1-type" evidence="4">
    <location>
        <begin position="52"/>
        <end position="96"/>
    </location>
</feature>
<dbReference type="PANTHER" id="PTHR36511">
    <property type="entry name" value="MERR FAMILY BACTERIAL REGULATORY PROTEIN"/>
    <property type="match status" value="1"/>
</dbReference>
<evidence type="ECO:0000256" key="1">
    <source>
        <dbReference type="ARBA" id="ARBA00023015"/>
    </source>
</evidence>
<proteinExistence type="predicted"/>
<keyword evidence="6" id="KW-1185">Reference proteome</keyword>
<dbReference type="Gene3D" id="1.10.260.40">
    <property type="entry name" value="lambda repressor-like DNA-binding domains"/>
    <property type="match status" value="1"/>
</dbReference>
<dbReference type="Pfam" id="PF01381">
    <property type="entry name" value="HTH_3"/>
    <property type="match status" value="1"/>
</dbReference>
<dbReference type="SMART" id="SM00530">
    <property type="entry name" value="HTH_XRE"/>
    <property type="match status" value="1"/>
</dbReference>
<organism evidence="5 6">
    <name type="scientific">Pseudescherichia vulneris NBRC 102420</name>
    <dbReference type="NCBI Taxonomy" id="1115515"/>
    <lineage>
        <taxon>Bacteria</taxon>
        <taxon>Pseudomonadati</taxon>
        <taxon>Pseudomonadota</taxon>
        <taxon>Gammaproteobacteria</taxon>
        <taxon>Enterobacterales</taxon>
        <taxon>Enterobacteriaceae</taxon>
        <taxon>Pseudescherichia</taxon>
    </lineage>
</organism>
<dbReference type="EMBL" id="BBMZ01000016">
    <property type="protein sequence ID" value="GAL59314.1"/>
    <property type="molecule type" value="Genomic_DNA"/>
</dbReference>
<dbReference type="eggNOG" id="COG2944">
    <property type="taxonomic scope" value="Bacteria"/>
</dbReference>
<dbReference type="SUPFAM" id="SSF47413">
    <property type="entry name" value="lambda repressor-like DNA-binding domains"/>
    <property type="match status" value="1"/>
</dbReference>
<dbReference type="PANTHER" id="PTHR36511:SF3">
    <property type="entry name" value="ANTITOXIN HIGA-2"/>
    <property type="match status" value="1"/>
</dbReference>
<evidence type="ECO:0000313" key="5">
    <source>
        <dbReference type="EMBL" id="GAL59314.1"/>
    </source>
</evidence>
<dbReference type="InterPro" id="IPR052359">
    <property type="entry name" value="HTH-type_reg/antitoxin"/>
</dbReference>
<dbReference type="Proteomes" id="UP000029462">
    <property type="component" value="Unassembled WGS sequence"/>
</dbReference>
<gene>
    <name evidence="5" type="ORF">EV102420_16_00330</name>
</gene>
<evidence type="ECO:0000256" key="2">
    <source>
        <dbReference type="ARBA" id="ARBA00023125"/>
    </source>
</evidence>
<dbReference type="GO" id="GO:0003677">
    <property type="term" value="F:DNA binding"/>
    <property type="evidence" value="ECO:0007669"/>
    <property type="project" value="UniProtKB-KW"/>
</dbReference>
<keyword evidence="3" id="KW-0804">Transcription</keyword>
<name>A0A090V7R9_PSEVU</name>
<dbReference type="OrthoDB" id="9799384at2"/>
<dbReference type="PROSITE" id="PS50943">
    <property type="entry name" value="HTH_CROC1"/>
    <property type="match status" value="1"/>
</dbReference>
<comment type="caution">
    <text evidence="5">The sequence shown here is derived from an EMBL/GenBank/DDBJ whole genome shotgun (WGS) entry which is preliminary data.</text>
</comment>
<dbReference type="AlphaFoldDB" id="A0A090V7R9"/>
<dbReference type="CDD" id="cd00093">
    <property type="entry name" value="HTH_XRE"/>
    <property type="match status" value="1"/>
</dbReference>
<keyword evidence="1" id="KW-0805">Transcription regulation</keyword>
<dbReference type="RefSeq" id="WP_042393086.1">
    <property type="nucleotide sequence ID" value="NZ_BBMZ01000016.1"/>
</dbReference>